<comment type="caution">
    <text evidence="3">The sequence shown here is derived from an EMBL/GenBank/DDBJ whole genome shotgun (WGS) entry which is preliminary data.</text>
</comment>
<name>A0AAE0XF28_9PEZI</name>
<feature type="signal peptide" evidence="2">
    <location>
        <begin position="1"/>
        <end position="18"/>
    </location>
</feature>
<proteinExistence type="predicted"/>
<evidence type="ECO:0000256" key="2">
    <source>
        <dbReference type="SAM" id="SignalP"/>
    </source>
</evidence>
<evidence type="ECO:0000256" key="1">
    <source>
        <dbReference type="SAM" id="MobiDB-lite"/>
    </source>
</evidence>
<keyword evidence="4" id="KW-1185">Reference proteome</keyword>
<evidence type="ECO:0000313" key="3">
    <source>
        <dbReference type="EMBL" id="KAK3692279.1"/>
    </source>
</evidence>
<feature type="region of interest" description="Disordered" evidence="1">
    <location>
        <begin position="43"/>
        <end position="79"/>
    </location>
</feature>
<dbReference type="EMBL" id="JAULSO010000001">
    <property type="protein sequence ID" value="KAK3692279.1"/>
    <property type="molecule type" value="Genomic_DNA"/>
</dbReference>
<dbReference type="AlphaFoldDB" id="A0AAE0XF28"/>
<organism evidence="3 4">
    <name type="scientific">Podospora appendiculata</name>
    <dbReference type="NCBI Taxonomy" id="314037"/>
    <lineage>
        <taxon>Eukaryota</taxon>
        <taxon>Fungi</taxon>
        <taxon>Dikarya</taxon>
        <taxon>Ascomycota</taxon>
        <taxon>Pezizomycotina</taxon>
        <taxon>Sordariomycetes</taxon>
        <taxon>Sordariomycetidae</taxon>
        <taxon>Sordariales</taxon>
        <taxon>Podosporaceae</taxon>
        <taxon>Podospora</taxon>
    </lineage>
</organism>
<evidence type="ECO:0000313" key="4">
    <source>
        <dbReference type="Proteomes" id="UP001270362"/>
    </source>
</evidence>
<feature type="chain" id="PRO_5042164862" description="Secreted protein" evidence="2">
    <location>
        <begin position="19"/>
        <end position="100"/>
    </location>
</feature>
<accession>A0AAE0XF28</accession>
<reference evidence="3" key="1">
    <citation type="journal article" date="2023" name="Mol. Phylogenet. Evol.">
        <title>Genome-scale phylogeny and comparative genomics of the fungal order Sordariales.</title>
        <authorList>
            <person name="Hensen N."/>
            <person name="Bonometti L."/>
            <person name="Westerberg I."/>
            <person name="Brannstrom I.O."/>
            <person name="Guillou S."/>
            <person name="Cros-Aarteil S."/>
            <person name="Calhoun S."/>
            <person name="Haridas S."/>
            <person name="Kuo A."/>
            <person name="Mondo S."/>
            <person name="Pangilinan J."/>
            <person name="Riley R."/>
            <person name="LaButti K."/>
            <person name="Andreopoulos B."/>
            <person name="Lipzen A."/>
            <person name="Chen C."/>
            <person name="Yan M."/>
            <person name="Daum C."/>
            <person name="Ng V."/>
            <person name="Clum A."/>
            <person name="Steindorff A."/>
            <person name="Ohm R.A."/>
            <person name="Martin F."/>
            <person name="Silar P."/>
            <person name="Natvig D.O."/>
            <person name="Lalanne C."/>
            <person name="Gautier V."/>
            <person name="Ament-Velasquez S.L."/>
            <person name="Kruys A."/>
            <person name="Hutchinson M.I."/>
            <person name="Powell A.J."/>
            <person name="Barry K."/>
            <person name="Miller A.N."/>
            <person name="Grigoriev I.V."/>
            <person name="Debuchy R."/>
            <person name="Gladieux P."/>
            <person name="Hiltunen Thoren M."/>
            <person name="Johannesson H."/>
        </authorList>
    </citation>
    <scope>NUCLEOTIDE SEQUENCE</scope>
    <source>
        <strain evidence="3">CBS 314.62</strain>
    </source>
</reference>
<keyword evidence="2" id="KW-0732">Signal</keyword>
<sequence length="100" mass="10826">MVVVVVVVVMVMVVGLDSGRLGQTGRLSQWCLVLCEQCDVTTANNSEQAKHQPKARGLNCPSARRRPSSGRPPLKPHVNAFPGNCYHSIVDTVGKQYPIA</sequence>
<gene>
    <name evidence="3" type="ORF">B0T22DRAFT_446880</name>
</gene>
<reference evidence="3" key="2">
    <citation type="submission" date="2023-06" db="EMBL/GenBank/DDBJ databases">
        <authorList>
            <consortium name="Lawrence Berkeley National Laboratory"/>
            <person name="Haridas S."/>
            <person name="Hensen N."/>
            <person name="Bonometti L."/>
            <person name="Westerberg I."/>
            <person name="Brannstrom I.O."/>
            <person name="Guillou S."/>
            <person name="Cros-Aarteil S."/>
            <person name="Calhoun S."/>
            <person name="Kuo A."/>
            <person name="Mondo S."/>
            <person name="Pangilinan J."/>
            <person name="Riley R."/>
            <person name="Labutti K."/>
            <person name="Andreopoulos B."/>
            <person name="Lipzen A."/>
            <person name="Chen C."/>
            <person name="Yanf M."/>
            <person name="Daum C."/>
            <person name="Ng V."/>
            <person name="Clum A."/>
            <person name="Steindorff A."/>
            <person name="Ohm R."/>
            <person name="Martin F."/>
            <person name="Silar P."/>
            <person name="Natvig D."/>
            <person name="Lalanne C."/>
            <person name="Gautier V."/>
            <person name="Ament-Velasquez S.L."/>
            <person name="Kruys A."/>
            <person name="Hutchinson M.I."/>
            <person name="Powell A.J."/>
            <person name="Barry K."/>
            <person name="Miller A.N."/>
            <person name="Grigoriev I.V."/>
            <person name="Debuchy R."/>
            <person name="Gladieux P."/>
            <person name="Thoren M.H."/>
            <person name="Johannesson H."/>
        </authorList>
    </citation>
    <scope>NUCLEOTIDE SEQUENCE</scope>
    <source>
        <strain evidence="3">CBS 314.62</strain>
    </source>
</reference>
<dbReference type="Proteomes" id="UP001270362">
    <property type="component" value="Unassembled WGS sequence"/>
</dbReference>
<evidence type="ECO:0008006" key="5">
    <source>
        <dbReference type="Google" id="ProtNLM"/>
    </source>
</evidence>
<protein>
    <recommendedName>
        <fullName evidence="5">Secreted protein</fullName>
    </recommendedName>
</protein>